<keyword evidence="3" id="KW-1185">Reference proteome</keyword>
<feature type="compositionally biased region" description="Gly residues" evidence="1">
    <location>
        <begin position="84"/>
        <end position="98"/>
    </location>
</feature>
<name>A0ABP6ZE74_9ACTN</name>
<feature type="region of interest" description="Disordered" evidence="1">
    <location>
        <begin position="84"/>
        <end position="110"/>
    </location>
</feature>
<feature type="region of interest" description="Disordered" evidence="1">
    <location>
        <begin position="1"/>
        <end position="69"/>
    </location>
</feature>
<protein>
    <submittedName>
        <fullName evidence="2">Uncharacterized protein</fullName>
    </submittedName>
</protein>
<evidence type="ECO:0000313" key="3">
    <source>
        <dbReference type="Proteomes" id="UP001501490"/>
    </source>
</evidence>
<feature type="compositionally biased region" description="Basic and acidic residues" evidence="1">
    <location>
        <begin position="35"/>
        <end position="54"/>
    </location>
</feature>
<organism evidence="2 3">
    <name type="scientific">Microlunatus ginsengisoli</name>
    <dbReference type="NCBI Taxonomy" id="363863"/>
    <lineage>
        <taxon>Bacteria</taxon>
        <taxon>Bacillati</taxon>
        <taxon>Actinomycetota</taxon>
        <taxon>Actinomycetes</taxon>
        <taxon>Propionibacteriales</taxon>
        <taxon>Propionibacteriaceae</taxon>
        <taxon>Microlunatus</taxon>
    </lineage>
</organism>
<sequence length="110" mass="11289">MDPNLGPDRLRTFPRAGPHPASTSDPSRRFGSRTPDPRTSRGSGEHQGSEEHQGIRGAPGPDFGSLPSIRILYTGSEDVQGIRGSLGAGSRGGVGAGTGAREFIPVGGPS</sequence>
<gene>
    <name evidence="2" type="ORF">GCM10022236_05830</name>
</gene>
<dbReference type="Proteomes" id="UP001501490">
    <property type="component" value="Unassembled WGS sequence"/>
</dbReference>
<proteinExistence type="predicted"/>
<dbReference type="EMBL" id="BAABAB010000005">
    <property type="protein sequence ID" value="GAA3606806.1"/>
    <property type="molecule type" value="Genomic_DNA"/>
</dbReference>
<reference evidence="3" key="1">
    <citation type="journal article" date="2019" name="Int. J. Syst. Evol. Microbiol.">
        <title>The Global Catalogue of Microorganisms (GCM) 10K type strain sequencing project: providing services to taxonomists for standard genome sequencing and annotation.</title>
        <authorList>
            <consortium name="The Broad Institute Genomics Platform"/>
            <consortium name="The Broad Institute Genome Sequencing Center for Infectious Disease"/>
            <person name="Wu L."/>
            <person name="Ma J."/>
        </authorList>
    </citation>
    <scope>NUCLEOTIDE SEQUENCE [LARGE SCALE GENOMIC DNA]</scope>
    <source>
        <strain evidence="3">JCM 16929</strain>
    </source>
</reference>
<evidence type="ECO:0000256" key="1">
    <source>
        <dbReference type="SAM" id="MobiDB-lite"/>
    </source>
</evidence>
<accession>A0ABP6ZE74</accession>
<evidence type="ECO:0000313" key="2">
    <source>
        <dbReference type="EMBL" id="GAA3606806.1"/>
    </source>
</evidence>
<comment type="caution">
    <text evidence="2">The sequence shown here is derived from an EMBL/GenBank/DDBJ whole genome shotgun (WGS) entry which is preliminary data.</text>
</comment>